<dbReference type="PANTHER" id="PTHR30329:SF20">
    <property type="entry name" value="EXPORTED PROTEIN"/>
    <property type="match status" value="1"/>
</dbReference>
<name>A0AA48H9B8_9FLAO</name>
<feature type="domain" description="OmpA-like" evidence="4">
    <location>
        <begin position="235"/>
        <end position="343"/>
    </location>
</feature>
<dbReference type="RefSeq" id="WP_224837816.1">
    <property type="nucleotide sequence ID" value="NZ_AP027268.1"/>
</dbReference>
<dbReference type="Proteomes" id="UP001330184">
    <property type="component" value="Chromosome"/>
</dbReference>
<dbReference type="AlphaFoldDB" id="A0AA48H9B8"/>
<comment type="subcellular location">
    <subcellularLocation>
        <location evidence="1">Cell outer membrane</location>
    </subcellularLocation>
</comment>
<dbReference type="InterPro" id="IPR006665">
    <property type="entry name" value="OmpA-like"/>
</dbReference>
<keyword evidence="2 3" id="KW-0472">Membrane</keyword>
<dbReference type="EMBL" id="AP027268">
    <property type="protein sequence ID" value="BDW91882.1"/>
    <property type="molecule type" value="Genomic_DNA"/>
</dbReference>
<sequence length="343" mass="38353">MKKNYLIGLLAIVTVLSCKKEKGGTVDQTTVNPVAETEVGKVEIEPKSSTVAFTWDKIPLTLKDIGGFPYITPPSGMIIDENTSATESYDFHKLEMFDGNSFFDIEGRVEKMGIQMDDDKDWNQYFFDKSVKEYLKEIGAELVFEGNIPDSLINEKGETVNDRHAYFNNFYVGDIVNSPIRMYVLKTPTKKIGIQVYSDTARGQIGVVESKDFEQTIEKITADKIIDDINSKGFATLHINFDTGKSRIKSESYEIVSEITKMLNANPDLKISIEGHTDNVGSEQANMKLSKNRAKSVLIALVDEGVDESRLKSEGYGQSMPIGDNATEEGKALNRRVELRKID</sequence>
<dbReference type="PANTHER" id="PTHR30329">
    <property type="entry name" value="STATOR ELEMENT OF FLAGELLAR MOTOR COMPLEX"/>
    <property type="match status" value="1"/>
</dbReference>
<evidence type="ECO:0000256" key="3">
    <source>
        <dbReference type="PROSITE-ProRule" id="PRU00473"/>
    </source>
</evidence>
<evidence type="ECO:0000259" key="4">
    <source>
        <dbReference type="PROSITE" id="PS51123"/>
    </source>
</evidence>
<dbReference type="SUPFAM" id="SSF103088">
    <property type="entry name" value="OmpA-like"/>
    <property type="match status" value="1"/>
</dbReference>
<dbReference type="InterPro" id="IPR036737">
    <property type="entry name" value="OmpA-like_sf"/>
</dbReference>
<dbReference type="GO" id="GO:0009279">
    <property type="term" value="C:cell outer membrane"/>
    <property type="evidence" value="ECO:0007669"/>
    <property type="project" value="UniProtKB-SubCell"/>
</dbReference>
<accession>A0AA48H9B8</accession>
<evidence type="ECO:0000256" key="2">
    <source>
        <dbReference type="ARBA" id="ARBA00023136"/>
    </source>
</evidence>
<dbReference type="InterPro" id="IPR006664">
    <property type="entry name" value="OMP_bac"/>
</dbReference>
<dbReference type="PROSITE" id="PS51123">
    <property type="entry name" value="OMPA_2"/>
    <property type="match status" value="1"/>
</dbReference>
<protein>
    <submittedName>
        <fullName evidence="5">Prepilin-type N-terminal cleavage/methylation domain-containing protein</fullName>
    </submittedName>
</protein>
<evidence type="ECO:0000313" key="5">
    <source>
        <dbReference type="EMBL" id="BDW91882.1"/>
    </source>
</evidence>
<gene>
    <name evidence="5" type="ORF">MACH07_07140</name>
</gene>
<dbReference type="Pfam" id="PF00691">
    <property type="entry name" value="OmpA"/>
    <property type="match status" value="1"/>
</dbReference>
<organism evidence="5 6">
    <name type="scientific">Flagellimonas marinaquae</name>
    <dbReference type="NCBI Taxonomy" id="254955"/>
    <lineage>
        <taxon>Bacteria</taxon>
        <taxon>Pseudomonadati</taxon>
        <taxon>Bacteroidota</taxon>
        <taxon>Flavobacteriia</taxon>
        <taxon>Flavobacteriales</taxon>
        <taxon>Flavobacteriaceae</taxon>
        <taxon>Flagellimonas</taxon>
    </lineage>
</organism>
<dbReference type="InterPro" id="IPR050330">
    <property type="entry name" value="Bact_OuterMem_StrucFunc"/>
</dbReference>
<proteinExistence type="predicted"/>
<reference evidence="5 6" key="1">
    <citation type="submission" date="2023-01" db="EMBL/GenBank/DDBJ databases">
        <title>Complete genome sequence of Muricauda aquimarina strain IFOP_LL357.</title>
        <authorList>
            <person name="Gajardo G."/>
            <person name="Ueki S."/>
            <person name="Maruyama F."/>
        </authorList>
    </citation>
    <scope>NUCLEOTIDE SEQUENCE [LARGE SCALE GENOMIC DNA]</scope>
    <source>
        <strain evidence="5 6">IFOP_LL357</strain>
    </source>
</reference>
<dbReference type="PROSITE" id="PS51257">
    <property type="entry name" value="PROKAR_LIPOPROTEIN"/>
    <property type="match status" value="1"/>
</dbReference>
<dbReference type="CDD" id="cd07185">
    <property type="entry name" value="OmpA_C-like"/>
    <property type="match status" value="1"/>
</dbReference>
<dbReference type="PRINTS" id="PR01021">
    <property type="entry name" value="OMPADOMAIN"/>
</dbReference>
<evidence type="ECO:0000256" key="1">
    <source>
        <dbReference type="ARBA" id="ARBA00004442"/>
    </source>
</evidence>
<keyword evidence="6" id="KW-1185">Reference proteome</keyword>
<dbReference type="Gene3D" id="3.30.1330.60">
    <property type="entry name" value="OmpA-like domain"/>
    <property type="match status" value="1"/>
</dbReference>
<evidence type="ECO:0000313" key="6">
    <source>
        <dbReference type="Proteomes" id="UP001330184"/>
    </source>
</evidence>